<dbReference type="Proteomes" id="UP001175228">
    <property type="component" value="Unassembled WGS sequence"/>
</dbReference>
<dbReference type="EMBL" id="JAUEPU010000017">
    <property type="protein sequence ID" value="KAK0495773.1"/>
    <property type="molecule type" value="Genomic_DNA"/>
</dbReference>
<dbReference type="PANTHER" id="PTHR33840">
    <property type="match status" value="1"/>
</dbReference>
<dbReference type="Pfam" id="PF09994">
    <property type="entry name" value="T6SS_Tle1-like_cat"/>
    <property type="match status" value="1"/>
</dbReference>
<name>A0AA39Q6F7_9AGAR</name>
<gene>
    <name evidence="2" type="ORF">EDD18DRAFT_1309956</name>
</gene>
<evidence type="ECO:0000259" key="1">
    <source>
        <dbReference type="Pfam" id="PF09994"/>
    </source>
</evidence>
<feature type="domain" description="T6SS Phospholipase effector Tle1-like catalytic" evidence="1">
    <location>
        <begin position="10"/>
        <end position="250"/>
    </location>
</feature>
<sequence>MNATHPKNFRNLVVCLDGTAEEFGHRVYDPDIPQLTYYSSGISTYVPPCRYSPSYWWQLLDSGIDQTLAWNFKHLLADHYQEGDRIYPFGFSHGAYQIRALAGMIAREKVRCTSDNMDTCWNFSHFVEIQDDDEAEGLASNFKATFSRPGLVKVHFVGTWDSMSSVGFLGSQPLPLTQTADDVCLFQHGLALDERRVKFLPEYLDRGQTPQFGGHISSGLHAAPDVEEVWFVGSHSDILSQVPLTWMINEATATGLKFLPRPVRSEWKWGSLHQAAPTQSLNMRWRILEYLCIL</sequence>
<dbReference type="PANTHER" id="PTHR33840:SF2">
    <property type="entry name" value="TLE1 PHOSPHOLIPASE DOMAIN-CONTAINING PROTEIN"/>
    <property type="match status" value="1"/>
</dbReference>
<keyword evidence="3" id="KW-1185">Reference proteome</keyword>
<organism evidence="2 3">
    <name type="scientific">Armillaria luteobubalina</name>
    <dbReference type="NCBI Taxonomy" id="153913"/>
    <lineage>
        <taxon>Eukaryota</taxon>
        <taxon>Fungi</taxon>
        <taxon>Dikarya</taxon>
        <taxon>Basidiomycota</taxon>
        <taxon>Agaricomycotina</taxon>
        <taxon>Agaricomycetes</taxon>
        <taxon>Agaricomycetidae</taxon>
        <taxon>Agaricales</taxon>
        <taxon>Marasmiineae</taxon>
        <taxon>Physalacriaceae</taxon>
        <taxon>Armillaria</taxon>
    </lineage>
</organism>
<proteinExistence type="predicted"/>
<dbReference type="InterPro" id="IPR029058">
    <property type="entry name" value="AB_hydrolase_fold"/>
</dbReference>
<evidence type="ECO:0000313" key="2">
    <source>
        <dbReference type="EMBL" id="KAK0495773.1"/>
    </source>
</evidence>
<evidence type="ECO:0000313" key="3">
    <source>
        <dbReference type="Proteomes" id="UP001175228"/>
    </source>
</evidence>
<accession>A0AA39Q6F7</accession>
<reference evidence="2" key="1">
    <citation type="submission" date="2023-06" db="EMBL/GenBank/DDBJ databases">
        <authorList>
            <consortium name="Lawrence Berkeley National Laboratory"/>
            <person name="Ahrendt S."/>
            <person name="Sahu N."/>
            <person name="Indic B."/>
            <person name="Wong-Bajracharya J."/>
            <person name="Merenyi Z."/>
            <person name="Ke H.-M."/>
            <person name="Monk M."/>
            <person name="Kocsube S."/>
            <person name="Drula E."/>
            <person name="Lipzen A."/>
            <person name="Balint B."/>
            <person name="Henrissat B."/>
            <person name="Andreopoulos B."/>
            <person name="Martin F.M."/>
            <person name="Harder C.B."/>
            <person name="Rigling D."/>
            <person name="Ford K.L."/>
            <person name="Foster G.D."/>
            <person name="Pangilinan J."/>
            <person name="Papanicolaou A."/>
            <person name="Barry K."/>
            <person name="LaButti K."/>
            <person name="Viragh M."/>
            <person name="Koriabine M."/>
            <person name="Yan M."/>
            <person name="Riley R."/>
            <person name="Champramary S."/>
            <person name="Plett K.L."/>
            <person name="Tsai I.J."/>
            <person name="Slot J."/>
            <person name="Sipos G."/>
            <person name="Plett J."/>
            <person name="Nagy L.G."/>
            <person name="Grigoriev I.V."/>
        </authorList>
    </citation>
    <scope>NUCLEOTIDE SEQUENCE</scope>
    <source>
        <strain evidence="2">HWK02</strain>
    </source>
</reference>
<protein>
    <recommendedName>
        <fullName evidence="1">T6SS Phospholipase effector Tle1-like catalytic domain-containing protein</fullName>
    </recommendedName>
</protein>
<dbReference type="SUPFAM" id="SSF53474">
    <property type="entry name" value="alpha/beta-Hydrolases"/>
    <property type="match status" value="1"/>
</dbReference>
<dbReference type="InterPro" id="IPR018712">
    <property type="entry name" value="Tle1-like_cat"/>
</dbReference>
<dbReference type="AlphaFoldDB" id="A0AA39Q6F7"/>
<comment type="caution">
    <text evidence="2">The sequence shown here is derived from an EMBL/GenBank/DDBJ whole genome shotgun (WGS) entry which is preliminary data.</text>
</comment>